<reference evidence="1" key="1">
    <citation type="submission" date="2021-01" db="EMBL/GenBank/DDBJ databases">
        <title>Whole genome shotgun sequence of Actinoplanes tereljensis NBRC 105297.</title>
        <authorList>
            <person name="Komaki H."/>
            <person name="Tamura T."/>
        </authorList>
    </citation>
    <scope>NUCLEOTIDE SEQUENCE</scope>
    <source>
        <strain evidence="1">NBRC 105297</strain>
    </source>
</reference>
<dbReference type="Gene3D" id="3.20.20.80">
    <property type="entry name" value="Glycosidases"/>
    <property type="match status" value="1"/>
</dbReference>
<organism evidence="1 2">
    <name type="scientific">Paractinoplanes tereljensis</name>
    <dbReference type="NCBI Taxonomy" id="571912"/>
    <lineage>
        <taxon>Bacteria</taxon>
        <taxon>Bacillati</taxon>
        <taxon>Actinomycetota</taxon>
        <taxon>Actinomycetes</taxon>
        <taxon>Micromonosporales</taxon>
        <taxon>Micromonosporaceae</taxon>
        <taxon>Paractinoplanes</taxon>
    </lineage>
</organism>
<keyword evidence="2" id="KW-1185">Reference proteome</keyword>
<dbReference type="SUPFAM" id="SSF51445">
    <property type="entry name" value="(Trans)glycosidases"/>
    <property type="match status" value="1"/>
</dbReference>
<accession>A0A919NIZ1</accession>
<protein>
    <submittedName>
        <fullName evidence="1">Uncharacterized protein</fullName>
    </submittedName>
</protein>
<name>A0A919NIZ1_9ACTN</name>
<dbReference type="InterPro" id="IPR017853">
    <property type="entry name" value="GH"/>
</dbReference>
<evidence type="ECO:0000313" key="2">
    <source>
        <dbReference type="Proteomes" id="UP000623608"/>
    </source>
</evidence>
<dbReference type="EMBL" id="BOMY01000015">
    <property type="protein sequence ID" value="GIF19554.1"/>
    <property type="molecule type" value="Genomic_DNA"/>
</dbReference>
<gene>
    <name evidence="1" type="ORF">Ate02nite_22840</name>
</gene>
<evidence type="ECO:0000313" key="1">
    <source>
        <dbReference type="EMBL" id="GIF19554.1"/>
    </source>
</evidence>
<dbReference type="AlphaFoldDB" id="A0A919NIZ1"/>
<dbReference type="Proteomes" id="UP000623608">
    <property type="component" value="Unassembled WGS sequence"/>
</dbReference>
<comment type="caution">
    <text evidence="1">The sequence shown here is derived from an EMBL/GenBank/DDBJ whole genome shotgun (WGS) entry which is preliminary data.</text>
</comment>
<sequence length="665" mass="72569">MRDIPSPPSGTPWRPAPVDANGLSMVSNADGQRFVLHTTAGDRTFLPGVDLGNTTPGHVPADVSISAAQYRAWFAAMTWLGIRVVRIYDIHPPAFYQQLAAYNQANPDRPLYVMQGVSLVGDAYVKKGNLYDQQVTDAFRQELKDATQAVSGQLNRTTLPGRIGGEWTADVTPWLAGWLIGSELDPAAAAASDRKNADAKAITGKYFRSTSDATPTERWLANRMNDLAGYEAKKGLSQPIAFVNWATTDPLRHPEEPLRQEDLLQLDANHVLPTANWPAGTFASYHAYPYYPDFLRLEPALQAQADPYLAYLESLRKHHGSMPTMITEFGVPSSIGSAHLGPLGRNQGDHSEVEATKMTAELLRGMQTRGLAGGFLFEWVDEWFRYTWNTVAHQVPNRRQLWRDPLTNEQGFGLLAMDAARKTDPISLIDAEGGWPAEKVTAQTDESYLHLEVKLGDSPPGSMMIGLDPLPGLTGTPMAGSADRRPDAIFALNLVSHTGQAYVRQQLDPLQLDGDIPDAARGPAPDGWRAYELLTNRARTVPSTGAKLPIEMQNAGLLRHGVWNTDDPDVDSRALWHLDGDNLSVRVPWAMIGFADPSTHAVGVPKAGKLTTQRSPGVSVTLSASGTDQVLGPVTWDDWNQPAATERIKQGAEQFRDAALAVTNG</sequence>
<proteinExistence type="predicted"/>